<evidence type="ECO:0000313" key="1">
    <source>
        <dbReference type="EMBL" id="CAA3020408.1"/>
    </source>
</evidence>
<protein>
    <submittedName>
        <fullName evidence="1">M-phase phospho 6</fullName>
    </submittedName>
</protein>
<accession>A0A8S0UK66</accession>
<dbReference type="OrthoDB" id="2019850at2759"/>
<sequence length="63" mass="7008">MFKCSVVIVEGDPHPVATSGWMSFLSFNPSIDKLNEDHQPEASTMNSGRQSKTISIRLHSLTF</sequence>
<organism evidence="1 2">
    <name type="scientific">Olea europaea subsp. europaea</name>
    <dbReference type="NCBI Taxonomy" id="158383"/>
    <lineage>
        <taxon>Eukaryota</taxon>
        <taxon>Viridiplantae</taxon>
        <taxon>Streptophyta</taxon>
        <taxon>Embryophyta</taxon>
        <taxon>Tracheophyta</taxon>
        <taxon>Spermatophyta</taxon>
        <taxon>Magnoliopsida</taxon>
        <taxon>eudicotyledons</taxon>
        <taxon>Gunneridae</taxon>
        <taxon>Pentapetalae</taxon>
        <taxon>asterids</taxon>
        <taxon>lamiids</taxon>
        <taxon>Lamiales</taxon>
        <taxon>Oleaceae</taxon>
        <taxon>Oleeae</taxon>
        <taxon>Olea</taxon>
    </lineage>
</organism>
<dbReference type="EMBL" id="CACTIH010009038">
    <property type="protein sequence ID" value="CAA3020408.1"/>
    <property type="molecule type" value="Genomic_DNA"/>
</dbReference>
<proteinExistence type="predicted"/>
<keyword evidence="2" id="KW-1185">Reference proteome</keyword>
<comment type="caution">
    <text evidence="1">The sequence shown here is derived from an EMBL/GenBank/DDBJ whole genome shotgun (WGS) entry which is preliminary data.</text>
</comment>
<dbReference type="Proteomes" id="UP000594638">
    <property type="component" value="Unassembled WGS sequence"/>
</dbReference>
<feature type="non-terminal residue" evidence="1">
    <location>
        <position position="63"/>
    </location>
</feature>
<gene>
    <name evidence="1" type="ORF">OLEA9_D003515</name>
</gene>
<evidence type="ECO:0000313" key="2">
    <source>
        <dbReference type="Proteomes" id="UP000594638"/>
    </source>
</evidence>
<reference evidence="1 2" key="1">
    <citation type="submission" date="2019-12" db="EMBL/GenBank/DDBJ databases">
        <authorList>
            <person name="Alioto T."/>
            <person name="Alioto T."/>
            <person name="Gomez Garrido J."/>
        </authorList>
    </citation>
    <scope>NUCLEOTIDE SEQUENCE [LARGE SCALE GENOMIC DNA]</scope>
</reference>
<dbReference type="Gramene" id="OE9D003515T1">
    <property type="protein sequence ID" value="OE9D003515C1"/>
    <property type="gene ID" value="OE9D003515"/>
</dbReference>
<name>A0A8S0UK66_OLEEU</name>
<dbReference type="AlphaFoldDB" id="A0A8S0UK66"/>